<protein>
    <submittedName>
        <fullName evidence="2">Uncharacterized protein</fullName>
    </submittedName>
</protein>
<reference evidence="2" key="1">
    <citation type="submission" date="2021-01" db="EMBL/GenBank/DDBJ databases">
        <authorList>
            <person name="Corre E."/>
            <person name="Pelletier E."/>
            <person name="Niang G."/>
            <person name="Scheremetjew M."/>
            <person name="Finn R."/>
            <person name="Kale V."/>
            <person name="Holt S."/>
            <person name="Cochrane G."/>
            <person name="Meng A."/>
            <person name="Brown T."/>
            <person name="Cohen L."/>
        </authorList>
    </citation>
    <scope>NUCLEOTIDE SEQUENCE</scope>
    <source>
        <strain evidence="2">GSO104</strain>
    </source>
</reference>
<feature type="transmembrane region" description="Helical" evidence="1">
    <location>
        <begin position="66"/>
        <end position="87"/>
    </location>
</feature>
<keyword evidence="1" id="KW-0812">Transmembrane</keyword>
<keyword evidence="1" id="KW-1133">Transmembrane helix</keyword>
<dbReference type="AlphaFoldDB" id="A0A7S4WFM8"/>
<name>A0A7S4WFM8_9STRA</name>
<accession>A0A7S4WFM8</accession>
<dbReference type="EMBL" id="HBNS01062080">
    <property type="protein sequence ID" value="CAE4670533.1"/>
    <property type="molecule type" value="Transcribed_RNA"/>
</dbReference>
<evidence type="ECO:0000256" key="1">
    <source>
        <dbReference type="SAM" id="Phobius"/>
    </source>
</evidence>
<organism evidence="2">
    <name type="scientific">Ditylum brightwellii</name>
    <dbReference type="NCBI Taxonomy" id="49249"/>
    <lineage>
        <taxon>Eukaryota</taxon>
        <taxon>Sar</taxon>
        <taxon>Stramenopiles</taxon>
        <taxon>Ochrophyta</taxon>
        <taxon>Bacillariophyta</taxon>
        <taxon>Mediophyceae</taxon>
        <taxon>Lithodesmiophycidae</taxon>
        <taxon>Lithodesmiales</taxon>
        <taxon>Lithodesmiaceae</taxon>
        <taxon>Ditylum</taxon>
    </lineage>
</organism>
<gene>
    <name evidence="2" type="ORF">DBRI00130_LOCUS44794</name>
</gene>
<evidence type="ECO:0000313" key="2">
    <source>
        <dbReference type="EMBL" id="CAE4670533.1"/>
    </source>
</evidence>
<proteinExistence type="predicted"/>
<keyword evidence="1" id="KW-0472">Membrane</keyword>
<feature type="transmembrane region" description="Helical" evidence="1">
    <location>
        <begin position="21"/>
        <end position="38"/>
    </location>
</feature>
<sequence>MIKTWFSSMKHHCKPERPAELFSSVLFCFLVVVQHFYYRSKLWRHLVETACITLVPDTSVLSEFDIPLLFISPFYFMAPSIAMYLPLTHPASATPNPSI</sequence>